<dbReference type="Gene3D" id="3.90.1300.10">
    <property type="entry name" value="Amidase signature (AS) domain"/>
    <property type="match status" value="1"/>
</dbReference>
<dbReference type="SUPFAM" id="SSF75304">
    <property type="entry name" value="Amidase signature (AS) enzymes"/>
    <property type="match status" value="1"/>
</dbReference>
<keyword evidence="3" id="KW-1185">Reference proteome</keyword>
<dbReference type="AlphaFoldDB" id="A0A7G1KF73"/>
<dbReference type="GO" id="GO:0016740">
    <property type="term" value="F:transferase activity"/>
    <property type="evidence" value="ECO:0007669"/>
    <property type="project" value="UniProtKB-KW"/>
</dbReference>
<dbReference type="Pfam" id="PF01425">
    <property type="entry name" value="Amidase"/>
    <property type="match status" value="1"/>
</dbReference>
<evidence type="ECO:0000313" key="2">
    <source>
        <dbReference type="EMBL" id="BCK53600.1"/>
    </source>
</evidence>
<reference evidence="2 3" key="1">
    <citation type="submission" date="2020-08" db="EMBL/GenBank/DDBJ databases">
        <title>Genome Sequencing of Nocardia wallacei strain FMUON74 and assembly.</title>
        <authorList>
            <person name="Toyokawa M."/>
            <person name="Uesaka K."/>
        </authorList>
    </citation>
    <scope>NUCLEOTIDE SEQUENCE [LARGE SCALE GENOMIC DNA]</scope>
    <source>
        <strain evidence="2 3">FMUON74</strain>
    </source>
</reference>
<dbReference type="KEGG" id="nwl:NWFMUON74_13720"/>
<dbReference type="PANTHER" id="PTHR11895">
    <property type="entry name" value="TRANSAMIDASE"/>
    <property type="match status" value="1"/>
</dbReference>
<accession>A0A7G1KF73</accession>
<dbReference type="RefSeq" id="WP_197986977.1">
    <property type="nucleotide sequence ID" value="NZ_AP023396.1"/>
</dbReference>
<keyword evidence="2" id="KW-0808">Transferase</keyword>
<dbReference type="InterPro" id="IPR036928">
    <property type="entry name" value="AS_sf"/>
</dbReference>
<name>A0A7G1KF73_9NOCA</name>
<dbReference type="PANTHER" id="PTHR11895:SF176">
    <property type="entry name" value="AMIDASE AMID-RELATED"/>
    <property type="match status" value="1"/>
</dbReference>
<evidence type="ECO:0000313" key="3">
    <source>
        <dbReference type="Proteomes" id="UP000516173"/>
    </source>
</evidence>
<sequence>MSRKHFTLCEAAAAIRSGAVCSTELVEDALAAADRWDDPLGIYVTRTDDLALAAAERADRELAAGHDRGPLHGIPFGVKDLIAVAGVPTTAQSLVRQRERAPERHAEVVERLLAAGAVITGKTTTTEFGCGLPDPAKPFPVPRNPWDPRRWAGGSSSGSAAGVAAGVFSAGLGTDTAGSIRVPAAFCGVTGLAPTFGLVPTNGCVPLGYSLDRVGPLAHGARDCAAVLDVLAGVDPDTFRPPDPDTGLAGLRIGVVREHHLPSTADPALPAVFERAVAVLAELGAAVTEVVLPFWIEAVTATMVVASVEGLAQHRIDLAGHWEDYTSAARSLLANGAMIGGADYVQAQRVRSRVHDAVTELFTTVDVVVSPTAAAAAPLLAALTDESGHQDNDAAYGAAFTPYWNCVANPVLSMPMGHNAAGLPLAMQIAAPCFADATALRVAAAFQDHTEWHRPRAVGSPFPTSSEARA</sequence>
<dbReference type="InterPro" id="IPR020556">
    <property type="entry name" value="Amidase_CS"/>
</dbReference>
<dbReference type="PROSITE" id="PS00571">
    <property type="entry name" value="AMIDASES"/>
    <property type="match status" value="1"/>
</dbReference>
<evidence type="ECO:0000259" key="1">
    <source>
        <dbReference type="Pfam" id="PF01425"/>
    </source>
</evidence>
<dbReference type="InterPro" id="IPR023631">
    <property type="entry name" value="Amidase_dom"/>
</dbReference>
<gene>
    <name evidence="2" type="primary">gatA_1</name>
    <name evidence="2" type="ORF">NWFMUON74_13720</name>
</gene>
<dbReference type="GeneID" id="80345968"/>
<dbReference type="InterPro" id="IPR000120">
    <property type="entry name" value="Amidase"/>
</dbReference>
<feature type="domain" description="Amidase" evidence="1">
    <location>
        <begin position="24"/>
        <end position="439"/>
    </location>
</feature>
<organism evidence="2 3">
    <name type="scientific">Nocardia wallacei</name>
    <dbReference type="NCBI Taxonomy" id="480035"/>
    <lineage>
        <taxon>Bacteria</taxon>
        <taxon>Bacillati</taxon>
        <taxon>Actinomycetota</taxon>
        <taxon>Actinomycetes</taxon>
        <taxon>Mycobacteriales</taxon>
        <taxon>Nocardiaceae</taxon>
        <taxon>Nocardia</taxon>
    </lineage>
</organism>
<proteinExistence type="predicted"/>
<dbReference type="Proteomes" id="UP000516173">
    <property type="component" value="Chromosome"/>
</dbReference>
<protein>
    <submittedName>
        <fullName evidence="2">Glutamyl-tRNA(Gln) amidotransferase subunit A</fullName>
    </submittedName>
</protein>
<dbReference type="EMBL" id="AP023396">
    <property type="protein sequence ID" value="BCK53600.1"/>
    <property type="molecule type" value="Genomic_DNA"/>
</dbReference>